<name>A0A1H5XJ13_9GAMM</name>
<evidence type="ECO:0000313" key="1">
    <source>
        <dbReference type="EMBL" id="SEG11226.1"/>
    </source>
</evidence>
<dbReference type="Proteomes" id="UP000236745">
    <property type="component" value="Unassembled WGS sequence"/>
</dbReference>
<dbReference type="RefSeq" id="WP_104002299.1">
    <property type="nucleotide sequence ID" value="NZ_FNVQ01000001.1"/>
</dbReference>
<dbReference type="EMBL" id="FNVQ01000001">
    <property type="protein sequence ID" value="SEG11226.1"/>
    <property type="molecule type" value="Genomic_DNA"/>
</dbReference>
<accession>A0A1H5XJ13</accession>
<dbReference type="AlphaFoldDB" id="A0A1H5XJ13"/>
<dbReference type="OrthoDB" id="6860803at2"/>
<evidence type="ECO:0000313" key="2">
    <source>
        <dbReference type="Proteomes" id="UP000236745"/>
    </source>
</evidence>
<proteinExistence type="predicted"/>
<protein>
    <submittedName>
        <fullName evidence="1">Uncharacterized protein</fullName>
    </submittedName>
</protein>
<reference evidence="1 2" key="1">
    <citation type="submission" date="2016-10" db="EMBL/GenBank/DDBJ databases">
        <authorList>
            <person name="de Groot N.N."/>
        </authorList>
    </citation>
    <scope>NUCLEOTIDE SEQUENCE [LARGE SCALE GENOMIC DNA]</scope>
    <source>
        <strain evidence="1 2">DSM 22012</strain>
    </source>
</reference>
<organism evidence="1 2">
    <name type="scientific">Marinobacterium lutimaris</name>
    <dbReference type="NCBI Taxonomy" id="568106"/>
    <lineage>
        <taxon>Bacteria</taxon>
        <taxon>Pseudomonadati</taxon>
        <taxon>Pseudomonadota</taxon>
        <taxon>Gammaproteobacteria</taxon>
        <taxon>Oceanospirillales</taxon>
        <taxon>Oceanospirillaceae</taxon>
        <taxon>Marinobacterium</taxon>
    </lineage>
</organism>
<sequence length="375" mass="40201">MQESAVRFQPEAPSGDYRLVVTSIGTASPATARSIAVGLNVSVQTVLDAFYRAPSVLVDQIPREIAEQMQTLLESLGYETAIESIADKLPVPSEYLDIAAYLTDVDQFDRVAAELAGFIGASEADASRLLSTPPGVVLGSVSDATLQALRQRLGEGIELIASNPKQATYDLFLAAESADQARRTCAELRRRGYALQAEQGCVLMNLGKQQADELWSVFHRSNSLRVINRDFLRYDLVLVDSGSGATEPARRLLTELAGIPPGLIDKVFAATPITLIEALPAAQLEAAMEACCAAGLNVRADLISFMHLGLRITRTSQPARLHSTLSSLGLLDPGQNSLPELPFSLPCSFPELQARIIRSALKAAGTEVELVEVAA</sequence>
<keyword evidence="2" id="KW-1185">Reference proteome</keyword>
<gene>
    <name evidence="1" type="ORF">SAMN05444390_1011391</name>
</gene>